<gene>
    <name evidence="6" type="ORF">DD237_008511</name>
</gene>
<reference evidence="6 7" key="1">
    <citation type="submission" date="2018-06" db="EMBL/GenBank/DDBJ databases">
        <title>Comparative genomics of downy mildews reveals potential adaptations to biotrophy.</title>
        <authorList>
            <person name="Fletcher K."/>
            <person name="Klosterman S.J."/>
            <person name="Derevnina L."/>
            <person name="Martin F."/>
            <person name="Koike S."/>
            <person name="Reyes Chin-Wo S."/>
            <person name="Mou B."/>
            <person name="Michelmore R."/>
        </authorList>
    </citation>
    <scope>NUCLEOTIDE SEQUENCE [LARGE SCALE GENOMIC DNA]</scope>
    <source>
        <strain evidence="6 7">R13</strain>
    </source>
</reference>
<comment type="function">
    <text evidence="4">Effector that suppresses plant defense responses during pathogen infection.</text>
</comment>
<dbReference type="AlphaFoldDB" id="A0A425C2Z1"/>
<feature type="signal peptide" evidence="4">
    <location>
        <begin position="1"/>
        <end position="18"/>
    </location>
</feature>
<keyword evidence="3 4" id="KW-0964">Secreted</keyword>
<evidence type="ECO:0000256" key="5">
    <source>
        <dbReference type="SAM" id="MobiDB-lite"/>
    </source>
</evidence>
<evidence type="ECO:0000256" key="2">
    <source>
        <dbReference type="ARBA" id="ARBA00010400"/>
    </source>
</evidence>
<evidence type="ECO:0000256" key="3">
    <source>
        <dbReference type="ARBA" id="ARBA00022525"/>
    </source>
</evidence>
<organism evidence="6 7">
    <name type="scientific">Peronospora effusa</name>
    <dbReference type="NCBI Taxonomy" id="542832"/>
    <lineage>
        <taxon>Eukaryota</taxon>
        <taxon>Sar</taxon>
        <taxon>Stramenopiles</taxon>
        <taxon>Oomycota</taxon>
        <taxon>Peronosporomycetes</taxon>
        <taxon>Peronosporales</taxon>
        <taxon>Peronosporaceae</taxon>
        <taxon>Peronospora</taxon>
    </lineage>
</organism>
<dbReference type="EMBL" id="QKXF01000438">
    <property type="protein sequence ID" value="RQM11388.1"/>
    <property type="molecule type" value="Genomic_DNA"/>
</dbReference>
<comment type="subcellular location">
    <subcellularLocation>
        <location evidence="1 4">Secreted</location>
    </subcellularLocation>
</comment>
<keyword evidence="4" id="KW-0732">Signal</keyword>
<accession>A0A425C2Z1</accession>
<dbReference type="Proteomes" id="UP000286097">
    <property type="component" value="Unassembled WGS sequence"/>
</dbReference>
<feature type="region of interest" description="Disordered" evidence="5">
    <location>
        <begin position="39"/>
        <end position="88"/>
    </location>
</feature>
<proteinExistence type="inferred from homology"/>
<dbReference type="VEuPathDB" id="FungiDB:DD237_008511"/>
<dbReference type="InterPro" id="IPR031825">
    <property type="entry name" value="RXLR"/>
</dbReference>
<comment type="domain">
    <text evidence="4">The RxLR-dEER motif acts to carry the protein into the host cell cytoplasm through binding to cell surface phosphatidylinositol-3-phosphate.</text>
</comment>
<evidence type="ECO:0000313" key="7">
    <source>
        <dbReference type="Proteomes" id="UP000286097"/>
    </source>
</evidence>
<protein>
    <recommendedName>
        <fullName evidence="4">RxLR effector protein</fullName>
    </recommendedName>
</protein>
<comment type="caution">
    <text evidence="6">The sequence shown here is derived from an EMBL/GenBank/DDBJ whole genome shotgun (WGS) entry which is preliminary data.</text>
</comment>
<comment type="similarity">
    <text evidence="2 4">Belongs to the RxLR effector family.</text>
</comment>
<feature type="compositionally biased region" description="Basic and acidic residues" evidence="5">
    <location>
        <begin position="39"/>
        <end position="58"/>
    </location>
</feature>
<evidence type="ECO:0000256" key="4">
    <source>
        <dbReference type="RuleBase" id="RU367124"/>
    </source>
</evidence>
<feature type="chain" id="PRO_5019495944" description="RxLR effector protein" evidence="4">
    <location>
        <begin position="19"/>
        <end position="134"/>
    </location>
</feature>
<dbReference type="Pfam" id="PF16810">
    <property type="entry name" value="RXLR"/>
    <property type="match status" value="1"/>
</dbReference>
<evidence type="ECO:0000313" key="6">
    <source>
        <dbReference type="EMBL" id="RQM11388.1"/>
    </source>
</evidence>
<evidence type="ECO:0000256" key="1">
    <source>
        <dbReference type="ARBA" id="ARBA00004613"/>
    </source>
</evidence>
<sequence length="134" mass="15203">MRLSKFLLPVTLTSMAYGSTFANAENVVQVKSFTTDSQRELIDETHRNLRRGVAGDDVKPEEEGDDEERKGGGGPHYATTTSLDNWFEDNGYSPDDIERLKKLQRQMPMTTKQKMMILSAILKEIKSMQSKSTR</sequence>
<name>A0A425C2Z1_9STRA</name>